<evidence type="ECO:0000313" key="2">
    <source>
        <dbReference type="Proteomes" id="UP001156694"/>
    </source>
</evidence>
<name>A0ABQ5VRN6_9RHOB</name>
<keyword evidence="2" id="KW-1185">Reference proteome</keyword>
<proteinExistence type="predicted"/>
<evidence type="ECO:0000313" key="1">
    <source>
        <dbReference type="EMBL" id="GLQ34077.1"/>
    </source>
</evidence>
<dbReference type="Proteomes" id="UP001156694">
    <property type="component" value="Unassembled WGS sequence"/>
</dbReference>
<dbReference type="RefSeq" id="WP_284375626.1">
    <property type="nucleotide sequence ID" value="NZ_BSNN01000002.1"/>
</dbReference>
<comment type="caution">
    <text evidence="1">The sequence shown here is derived from an EMBL/GenBank/DDBJ whole genome shotgun (WGS) entry which is preliminary data.</text>
</comment>
<reference evidence="2" key="1">
    <citation type="journal article" date="2019" name="Int. J. Syst. Evol. Microbiol.">
        <title>The Global Catalogue of Microorganisms (GCM) 10K type strain sequencing project: providing services to taxonomists for standard genome sequencing and annotation.</title>
        <authorList>
            <consortium name="The Broad Institute Genomics Platform"/>
            <consortium name="The Broad Institute Genome Sequencing Center for Infectious Disease"/>
            <person name="Wu L."/>
            <person name="Ma J."/>
        </authorList>
    </citation>
    <scope>NUCLEOTIDE SEQUENCE [LARGE SCALE GENOMIC DNA]</scope>
    <source>
        <strain evidence="2">NBRC 110140</strain>
    </source>
</reference>
<dbReference type="EMBL" id="BSNN01000002">
    <property type="protein sequence ID" value="GLQ34077.1"/>
    <property type="molecule type" value="Genomic_DNA"/>
</dbReference>
<gene>
    <name evidence="1" type="ORF">GCM10007939_03600</name>
</gene>
<accession>A0ABQ5VRN6</accession>
<sequence length="55" mass="6233">MRKVITAIALPFFLVFVVVAGSILSLRTLFGARFWALQKRRIAARRDSAANNRDK</sequence>
<organism evidence="1 2">
    <name type="scientific">Amylibacter marinus</name>
    <dbReference type="NCBI Taxonomy" id="1475483"/>
    <lineage>
        <taxon>Bacteria</taxon>
        <taxon>Pseudomonadati</taxon>
        <taxon>Pseudomonadota</taxon>
        <taxon>Alphaproteobacteria</taxon>
        <taxon>Rhodobacterales</taxon>
        <taxon>Paracoccaceae</taxon>
        <taxon>Amylibacter</taxon>
    </lineage>
</organism>
<protein>
    <submittedName>
        <fullName evidence="1">Uncharacterized protein</fullName>
    </submittedName>
</protein>